<protein>
    <submittedName>
        <fullName evidence="2">Uncharacterized protein</fullName>
    </submittedName>
</protein>
<sequence>MQNAEQSHSRAKEHVLLIHTCMVMMQLIKVDSNEQHDHHFNLERSFDDEPVMFVSERGLSIWLKSSK</sequence>
<reference evidence="2 4" key="2">
    <citation type="submission" date="2021-04" db="EMBL/GenBank/DDBJ databases">
        <title>Isolation of newly marine bacteria for enzymatic activity.</title>
        <authorList>
            <person name="Hadi W.A.M."/>
            <person name="Nair A.J.J."/>
            <person name="Edwin B.T."/>
        </authorList>
    </citation>
    <scope>NUCLEOTIDE SEQUENCE [LARGE SCALE GENOMIC DNA]</scope>
    <source>
        <strain evidence="2 4">B28A</strain>
    </source>
</reference>
<evidence type="ECO:0000313" key="3">
    <source>
        <dbReference type="Proteomes" id="UP000050272"/>
    </source>
</evidence>
<dbReference type="AlphaFoldDB" id="A0ABD4QHE6"/>
<dbReference type="Proteomes" id="UP000050272">
    <property type="component" value="Unassembled WGS sequence"/>
</dbReference>
<accession>A0ABD4QHE6</accession>
<evidence type="ECO:0000313" key="1">
    <source>
        <dbReference type="EMBL" id="KPN15213.1"/>
    </source>
</evidence>
<organism evidence="2 4">
    <name type="scientific">Bacillus australimaris</name>
    <dbReference type="NCBI Taxonomy" id="1326968"/>
    <lineage>
        <taxon>Bacteria</taxon>
        <taxon>Bacillati</taxon>
        <taxon>Bacillota</taxon>
        <taxon>Bacilli</taxon>
        <taxon>Bacillales</taxon>
        <taxon>Bacillaceae</taxon>
        <taxon>Bacillus</taxon>
    </lineage>
</organism>
<keyword evidence="3" id="KW-1185">Reference proteome</keyword>
<evidence type="ECO:0000313" key="4">
    <source>
        <dbReference type="Proteomes" id="UP000676804"/>
    </source>
</evidence>
<dbReference type="EMBL" id="JAGQFH010000002">
    <property type="protein sequence ID" value="MBR8689108.1"/>
    <property type="molecule type" value="Genomic_DNA"/>
</dbReference>
<dbReference type="EMBL" id="LGYN01000002">
    <property type="protein sequence ID" value="KPN15213.1"/>
    <property type="molecule type" value="Genomic_DNA"/>
</dbReference>
<dbReference type="RefSeq" id="WP_077233687.1">
    <property type="nucleotide sequence ID" value="NZ_JAGQFH010000002.1"/>
</dbReference>
<reference evidence="1 3" key="1">
    <citation type="submission" date="2015-07" db="EMBL/GenBank/DDBJ databases">
        <title>Bacillus zhangzhouensis sp. nov. and Bacillus nanhaiticus sp. nov.</title>
        <authorList>
            <person name="Liu Y."/>
            <person name="Lai Q."/>
            <person name="Shao Z."/>
        </authorList>
    </citation>
    <scope>NUCLEOTIDE SEQUENCE [LARGE SCALE GENOMIC DNA]</scope>
    <source>
        <strain evidence="1 3">NH7I_1</strain>
    </source>
</reference>
<evidence type="ECO:0000313" key="2">
    <source>
        <dbReference type="EMBL" id="MBR8689108.1"/>
    </source>
</evidence>
<proteinExistence type="predicted"/>
<comment type="caution">
    <text evidence="2">The sequence shown here is derived from an EMBL/GenBank/DDBJ whole genome shotgun (WGS) entry which is preliminary data.</text>
</comment>
<name>A0ABD4QHE6_9BACI</name>
<gene>
    <name evidence="1" type="ORF">AKG37_16260</name>
    <name evidence="2" type="ORF">KCQ59_04835</name>
</gene>
<dbReference type="Proteomes" id="UP000676804">
    <property type="component" value="Unassembled WGS sequence"/>
</dbReference>